<reference evidence="1 2" key="1">
    <citation type="submission" date="2014-04" db="EMBL/GenBank/DDBJ databases">
        <authorList>
            <consortium name="DOE Joint Genome Institute"/>
            <person name="Kuo A."/>
            <person name="Kohler A."/>
            <person name="Costa M.D."/>
            <person name="Nagy L.G."/>
            <person name="Floudas D."/>
            <person name="Copeland A."/>
            <person name="Barry K.W."/>
            <person name="Cichocki N."/>
            <person name="Veneault-Fourrey C."/>
            <person name="LaButti K."/>
            <person name="Lindquist E.A."/>
            <person name="Lipzen A."/>
            <person name="Lundell T."/>
            <person name="Morin E."/>
            <person name="Murat C."/>
            <person name="Sun H."/>
            <person name="Tunlid A."/>
            <person name="Henrissat B."/>
            <person name="Grigoriev I.V."/>
            <person name="Hibbett D.S."/>
            <person name="Martin F."/>
            <person name="Nordberg H.P."/>
            <person name="Cantor M.N."/>
            <person name="Hua S.X."/>
        </authorList>
    </citation>
    <scope>NUCLEOTIDE SEQUENCE [LARGE SCALE GENOMIC DNA]</scope>
    <source>
        <strain evidence="1 2">Marx 270</strain>
    </source>
</reference>
<dbReference type="HOGENOM" id="CLU_2198041_0_0_1"/>
<dbReference type="AlphaFoldDB" id="A0A0C3NY24"/>
<dbReference type="InParanoid" id="A0A0C3NY24"/>
<evidence type="ECO:0000313" key="2">
    <source>
        <dbReference type="Proteomes" id="UP000054217"/>
    </source>
</evidence>
<keyword evidence="2" id="KW-1185">Reference proteome</keyword>
<reference evidence="2" key="2">
    <citation type="submission" date="2015-01" db="EMBL/GenBank/DDBJ databases">
        <title>Evolutionary Origins and Diversification of the Mycorrhizal Mutualists.</title>
        <authorList>
            <consortium name="DOE Joint Genome Institute"/>
            <consortium name="Mycorrhizal Genomics Consortium"/>
            <person name="Kohler A."/>
            <person name="Kuo A."/>
            <person name="Nagy L.G."/>
            <person name="Floudas D."/>
            <person name="Copeland A."/>
            <person name="Barry K.W."/>
            <person name="Cichocki N."/>
            <person name="Veneault-Fourrey C."/>
            <person name="LaButti K."/>
            <person name="Lindquist E.A."/>
            <person name="Lipzen A."/>
            <person name="Lundell T."/>
            <person name="Morin E."/>
            <person name="Murat C."/>
            <person name="Riley R."/>
            <person name="Ohm R."/>
            <person name="Sun H."/>
            <person name="Tunlid A."/>
            <person name="Henrissat B."/>
            <person name="Grigoriev I.V."/>
            <person name="Hibbett D.S."/>
            <person name="Martin F."/>
        </authorList>
    </citation>
    <scope>NUCLEOTIDE SEQUENCE [LARGE SCALE GENOMIC DNA]</scope>
    <source>
        <strain evidence="2">Marx 270</strain>
    </source>
</reference>
<name>A0A0C3NY24_PISTI</name>
<evidence type="ECO:0000313" key="1">
    <source>
        <dbReference type="EMBL" id="KIO00054.1"/>
    </source>
</evidence>
<protein>
    <submittedName>
        <fullName evidence="1">Uncharacterized protein</fullName>
    </submittedName>
</protein>
<gene>
    <name evidence="1" type="ORF">M404DRAFT_29883</name>
</gene>
<dbReference type="EMBL" id="KN831999">
    <property type="protein sequence ID" value="KIO00054.1"/>
    <property type="molecule type" value="Genomic_DNA"/>
</dbReference>
<proteinExistence type="predicted"/>
<dbReference type="Proteomes" id="UP000054217">
    <property type="component" value="Unassembled WGS sequence"/>
</dbReference>
<organism evidence="1 2">
    <name type="scientific">Pisolithus tinctorius Marx 270</name>
    <dbReference type="NCBI Taxonomy" id="870435"/>
    <lineage>
        <taxon>Eukaryota</taxon>
        <taxon>Fungi</taxon>
        <taxon>Dikarya</taxon>
        <taxon>Basidiomycota</taxon>
        <taxon>Agaricomycotina</taxon>
        <taxon>Agaricomycetes</taxon>
        <taxon>Agaricomycetidae</taxon>
        <taxon>Boletales</taxon>
        <taxon>Sclerodermatineae</taxon>
        <taxon>Pisolithaceae</taxon>
        <taxon>Pisolithus</taxon>
    </lineage>
</organism>
<dbReference type="OrthoDB" id="2682206at2759"/>
<accession>A0A0C3NY24</accession>
<sequence>MQLKAGLVTTWLKILLCSEKPRMMLWAGYKYSMWSVIQELYHDCVQKKLATMREDAGDEEGPKPIGVYQQVLTTFIQDNLSDKQLAATQDIAAKWNGMEGPTPNIKAK</sequence>